<evidence type="ECO:0000313" key="1">
    <source>
        <dbReference type="EMBL" id="AEV68285.1"/>
    </source>
</evidence>
<dbReference type="EMBL" id="CP003065">
    <property type="protein sequence ID" value="AEV68285.1"/>
    <property type="molecule type" value="Genomic_DNA"/>
</dbReference>
<reference evidence="1 2" key="2">
    <citation type="journal article" date="2012" name="Stand. Genomic Sci.">
        <title>Complete Genome Sequence of Clostridium clariflavum DSM 19732.</title>
        <authorList>
            <person name="Izquierdo J.A."/>
            <person name="Goodwin L."/>
            <person name="Davenport K.W."/>
            <person name="Teshima H."/>
            <person name="Bruce D."/>
            <person name="Detter C."/>
            <person name="Tapia R."/>
            <person name="Han S."/>
            <person name="Land M."/>
            <person name="Hauser L."/>
            <person name="Jeffries C.D."/>
            <person name="Han J."/>
            <person name="Pitluck S."/>
            <person name="Nolan M."/>
            <person name="Chen A."/>
            <person name="Huntemann M."/>
            <person name="Mavromatis K."/>
            <person name="Mikhailova N."/>
            <person name="Liolios K."/>
            <person name="Woyke T."/>
            <person name="Lynd L.R."/>
        </authorList>
    </citation>
    <scope>NUCLEOTIDE SEQUENCE [LARGE SCALE GENOMIC DNA]</scope>
    <source>
        <strain evidence="2">DSM 19732 / NBRC 101661 / EBR45</strain>
    </source>
</reference>
<keyword evidence="2" id="KW-1185">Reference proteome</keyword>
<dbReference type="KEGG" id="ccl:Clocl_1662"/>
<sequence>MSSVRESNFQRIGRKIAQKRIEKKSDACKNPFNTFSNDIKMNHDKKAEKGKKILYDKILSRV</sequence>
<dbReference type="HOGENOM" id="CLU_2896062_0_0_9"/>
<proteinExistence type="predicted"/>
<organism evidence="1 2">
    <name type="scientific">Acetivibrio clariflavus (strain DSM 19732 / NBRC 101661 / EBR45)</name>
    <name type="common">Clostridium clariflavum</name>
    <dbReference type="NCBI Taxonomy" id="720554"/>
    <lineage>
        <taxon>Bacteria</taxon>
        <taxon>Bacillati</taxon>
        <taxon>Bacillota</taxon>
        <taxon>Clostridia</taxon>
        <taxon>Eubacteriales</taxon>
        <taxon>Oscillospiraceae</taxon>
        <taxon>Acetivibrio</taxon>
    </lineage>
</organism>
<accession>G8LSI1</accession>
<protein>
    <submittedName>
        <fullName evidence="1">Uncharacterized protein</fullName>
    </submittedName>
</protein>
<dbReference type="RefSeq" id="WP_014254874.1">
    <property type="nucleotide sequence ID" value="NC_016627.1"/>
</dbReference>
<gene>
    <name evidence="1" type="ordered locus">Clocl_1662</name>
</gene>
<dbReference type="Proteomes" id="UP000005435">
    <property type="component" value="Chromosome"/>
</dbReference>
<reference evidence="2" key="1">
    <citation type="submission" date="2011-12" db="EMBL/GenBank/DDBJ databases">
        <title>Complete sequence of Clostridium clariflavum DSM 19732.</title>
        <authorList>
            <consortium name="US DOE Joint Genome Institute"/>
            <person name="Lucas S."/>
            <person name="Han J."/>
            <person name="Lapidus A."/>
            <person name="Cheng J.-F."/>
            <person name="Goodwin L."/>
            <person name="Pitluck S."/>
            <person name="Peters L."/>
            <person name="Teshima H."/>
            <person name="Detter J.C."/>
            <person name="Han C."/>
            <person name="Tapia R."/>
            <person name="Land M."/>
            <person name="Hauser L."/>
            <person name="Kyrpides N."/>
            <person name="Ivanova N."/>
            <person name="Pagani I."/>
            <person name="Kitzmiller T."/>
            <person name="Lynd L."/>
            <person name="Izquierdo J."/>
            <person name="Woyke T."/>
        </authorList>
    </citation>
    <scope>NUCLEOTIDE SEQUENCE [LARGE SCALE GENOMIC DNA]</scope>
    <source>
        <strain evidence="2">DSM 19732 / NBRC 101661 / EBR45</strain>
    </source>
</reference>
<evidence type="ECO:0000313" key="2">
    <source>
        <dbReference type="Proteomes" id="UP000005435"/>
    </source>
</evidence>
<name>G8LSI1_ACECE</name>
<dbReference type="AlphaFoldDB" id="G8LSI1"/>